<sequence>MDRHRSCLAPPPFLPAHVIPDCVVKVKPLACVETMGYYTYSDGQKRVYTDCDGVTEQRIYDPREVSYLNVFINGVLQPTCNYLVKKGRLLLCTEDIPAKGVPIILQFVKILK</sequence>
<accession>A0ABT6H3N3</accession>
<dbReference type="Proteomes" id="UP001218246">
    <property type="component" value="Unassembled WGS sequence"/>
</dbReference>
<dbReference type="EMBL" id="JARULN010000005">
    <property type="protein sequence ID" value="MDG5753991.1"/>
    <property type="molecule type" value="Genomic_DNA"/>
</dbReference>
<organism evidence="2 3">
    <name type="scientific">Ectobacillus antri</name>
    <dbReference type="NCBI Taxonomy" id="2486280"/>
    <lineage>
        <taxon>Bacteria</taxon>
        <taxon>Bacillati</taxon>
        <taxon>Bacillota</taxon>
        <taxon>Bacilli</taxon>
        <taxon>Bacillales</taxon>
        <taxon>Bacillaceae</taxon>
        <taxon>Ectobacillus</taxon>
    </lineage>
</organism>
<reference evidence="2 3" key="1">
    <citation type="submission" date="2023-04" db="EMBL/GenBank/DDBJ databases">
        <title>Ectobacillus antri isolated from activated sludge.</title>
        <authorList>
            <person name="Yan P."/>
            <person name="Liu X."/>
        </authorList>
    </citation>
    <scope>NUCLEOTIDE SEQUENCE [LARGE SCALE GENOMIC DNA]</scope>
    <source>
        <strain evidence="2 3">C18H</strain>
    </source>
</reference>
<dbReference type="InterPro" id="IPR025237">
    <property type="entry name" value="DUF4183"/>
</dbReference>
<dbReference type="RefSeq" id="WP_245999911.1">
    <property type="nucleotide sequence ID" value="NZ_JARRRY010000003.1"/>
</dbReference>
<comment type="caution">
    <text evidence="2">The sequence shown here is derived from an EMBL/GenBank/DDBJ whole genome shotgun (WGS) entry which is preliminary data.</text>
</comment>
<gene>
    <name evidence="2" type="ORF">P6P90_08385</name>
</gene>
<protein>
    <submittedName>
        <fullName evidence="2">DUF4183 domain-containing protein</fullName>
    </submittedName>
</protein>
<evidence type="ECO:0000313" key="3">
    <source>
        <dbReference type="Proteomes" id="UP001218246"/>
    </source>
</evidence>
<evidence type="ECO:0000313" key="2">
    <source>
        <dbReference type="EMBL" id="MDG5753991.1"/>
    </source>
</evidence>
<keyword evidence="3" id="KW-1185">Reference proteome</keyword>
<name>A0ABT6H3N3_9BACI</name>
<dbReference type="Pfam" id="PF13799">
    <property type="entry name" value="DUF4183"/>
    <property type="match status" value="1"/>
</dbReference>
<proteinExistence type="predicted"/>
<feature type="domain" description="DUF4183" evidence="1">
    <location>
        <begin position="39"/>
        <end position="107"/>
    </location>
</feature>
<evidence type="ECO:0000259" key="1">
    <source>
        <dbReference type="Pfam" id="PF13799"/>
    </source>
</evidence>